<dbReference type="EMBL" id="SWJQ01000828">
    <property type="protein sequence ID" value="TRZ10617.1"/>
    <property type="molecule type" value="Genomic_DNA"/>
</dbReference>
<name>A0A8K1G2Q4_9PASS</name>
<proteinExistence type="predicted"/>
<dbReference type="Proteomes" id="UP000796761">
    <property type="component" value="Unassembled WGS sequence"/>
</dbReference>
<protein>
    <submittedName>
        <fullName evidence="2">Uncharacterized protein</fullName>
    </submittedName>
</protein>
<comment type="caution">
    <text evidence="2">The sequence shown here is derived from an EMBL/GenBank/DDBJ whole genome shotgun (WGS) entry which is preliminary data.</text>
</comment>
<organism evidence="2 3">
    <name type="scientific">Zosterops borbonicus</name>
    <dbReference type="NCBI Taxonomy" id="364589"/>
    <lineage>
        <taxon>Eukaryota</taxon>
        <taxon>Metazoa</taxon>
        <taxon>Chordata</taxon>
        <taxon>Craniata</taxon>
        <taxon>Vertebrata</taxon>
        <taxon>Euteleostomi</taxon>
        <taxon>Archelosauria</taxon>
        <taxon>Archosauria</taxon>
        <taxon>Dinosauria</taxon>
        <taxon>Saurischia</taxon>
        <taxon>Theropoda</taxon>
        <taxon>Coelurosauria</taxon>
        <taxon>Aves</taxon>
        <taxon>Neognathae</taxon>
        <taxon>Neoaves</taxon>
        <taxon>Telluraves</taxon>
        <taxon>Australaves</taxon>
        <taxon>Passeriformes</taxon>
        <taxon>Sylvioidea</taxon>
        <taxon>Zosteropidae</taxon>
        <taxon>Zosterops</taxon>
    </lineage>
</organism>
<reference evidence="2" key="1">
    <citation type="submission" date="2019-04" db="EMBL/GenBank/DDBJ databases">
        <title>Genome assembly of Zosterops borbonicus 15179.</title>
        <authorList>
            <person name="Leroy T."/>
            <person name="Anselmetti Y."/>
            <person name="Tilak M.-K."/>
            <person name="Nabholz B."/>
        </authorList>
    </citation>
    <scope>NUCLEOTIDE SEQUENCE</scope>
    <source>
        <strain evidence="2">HGM_15179</strain>
        <tissue evidence="2">Muscle</tissue>
    </source>
</reference>
<feature type="region of interest" description="Disordered" evidence="1">
    <location>
        <begin position="255"/>
        <end position="279"/>
    </location>
</feature>
<accession>A0A8K1G2Q4</accession>
<dbReference type="AlphaFoldDB" id="A0A8K1G2Q4"/>
<evidence type="ECO:0000313" key="3">
    <source>
        <dbReference type="Proteomes" id="UP000796761"/>
    </source>
</evidence>
<gene>
    <name evidence="2" type="ORF">HGM15179_016490</name>
</gene>
<sequence>MLRLFPETMRTDADMSTPLPKEFCWEKADSMSELEEPEALYNDLSWKSKHTHMVRYAGMDGALELHLWSVRRSFSVGKSRKIGSIIKPNKTRKRLRYPDTQGTRVENCHWLFQTFDLTEIFTSTGDFSQQEVTSLSDSEAIDVKEKRGTLTTVIDWSGRRSAGSVQDNVFAYLVLKTLQAITTVCTLSVQYHQRGVAREEGGQREKERAASTGLQLSQCLIAVFSGKADFKDGTPMGKNGRAGETGMGKNAVDDITRERKQWPRASVVSGAQGLTPKLS</sequence>
<evidence type="ECO:0000256" key="1">
    <source>
        <dbReference type="SAM" id="MobiDB-lite"/>
    </source>
</evidence>
<keyword evidence="3" id="KW-1185">Reference proteome</keyword>
<evidence type="ECO:0000313" key="2">
    <source>
        <dbReference type="EMBL" id="TRZ10617.1"/>
    </source>
</evidence>